<sequence length="94" mass="10587">MSWQAGLEEALDELEIPCFISNINGRKVVRVEMGSKAIEIERWGSKIFFSVMEWDETGGLTDEISHTEVSLTDETPVTASRLAEIALSIYSEYE</sequence>
<name>A0A2L1IW28_9CAUD</name>
<accession>A0A2L1IW28</accession>
<evidence type="ECO:0000313" key="1">
    <source>
        <dbReference type="EMBL" id="AVD99376.1"/>
    </source>
</evidence>
<dbReference type="Proteomes" id="UP000241925">
    <property type="component" value="Segment"/>
</dbReference>
<organism evidence="1 2">
    <name type="scientific">Streptomyces phage BillNye</name>
    <dbReference type="NCBI Taxonomy" id="2079426"/>
    <lineage>
        <taxon>Viruses</taxon>
        <taxon>Duplodnaviria</taxon>
        <taxon>Heunggongvirae</taxon>
        <taxon>Uroviricota</taxon>
        <taxon>Caudoviricetes</taxon>
        <taxon>Stanwilliamsviridae</taxon>
        <taxon>Loccivirinae</taxon>
        <taxon>Wilnyevirus</taxon>
        <taxon>Wilnyevirus billnye</taxon>
    </lineage>
</organism>
<keyword evidence="2" id="KW-1185">Reference proteome</keyword>
<proteinExistence type="predicted"/>
<protein>
    <submittedName>
        <fullName evidence="1">Uncharacterized protein</fullName>
    </submittedName>
</protein>
<reference evidence="1 2" key="1">
    <citation type="submission" date="2018-01" db="EMBL/GenBank/DDBJ databases">
        <authorList>
            <person name="Grinwald M.F."/>
            <person name="Tasoff P."/>
            <person name="Simpson K.F."/>
            <person name="Vasser A."/>
            <person name="Shaffer C.D."/>
            <person name="Weston-Hafer K.A."/>
            <person name="Russell D.A."/>
            <person name="Pope W.H."/>
            <person name="Jacobs-Sera D."/>
            <person name="Hendrix R.W."/>
            <person name="Hatfull G.F."/>
        </authorList>
    </citation>
    <scope>NUCLEOTIDE SEQUENCE [LARGE SCALE GENOMIC DNA]</scope>
</reference>
<evidence type="ECO:0000313" key="2">
    <source>
        <dbReference type="Proteomes" id="UP000241925"/>
    </source>
</evidence>
<dbReference type="EMBL" id="MG757153">
    <property type="protein sequence ID" value="AVD99376.1"/>
    <property type="molecule type" value="Genomic_DNA"/>
</dbReference>
<gene>
    <name evidence="1" type="ORF">SEA_BILLNYE_204</name>
</gene>